<keyword evidence="1" id="KW-0472">Membrane</keyword>
<evidence type="ECO:0000313" key="2">
    <source>
        <dbReference type="EMBL" id="CDL39852.1"/>
    </source>
</evidence>
<feature type="transmembrane region" description="Helical" evidence="1">
    <location>
        <begin position="30"/>
        <end position="48"/>
    </location>
</feature>
<keyword evidence="1" id="KW-1133">Transmembrane helix</keyword>
<accession>A0A7G2ISX8</accession>
<organism evidence="2 3">
    <name type="scientific">Citrobacter freundii</name>
    <dbReference type="NCBI Taxonomy" id="546"/>
    <lineage>
        <taxon>Bacteria</taxon>
        <taxon>Pseudomonadati</taxon>
        <taxon>Pseudomonadota</taxon>
        <taxon>Gammaproteobacteria</taxon>
        <taxon>Enterobacterales</taxon>
        <taxon>Enterobacteriaceae</taxon>
        <taxon>Citrobacter</taxon>
        <taxon>Citrobacter freundii complex</taxon>
    </lineage>
</organism>
<protein>
    <submittedName>
        <fullName evidence="2">Exported protein</fullName>
    </submittedName>
</protein>
<comment type="caution">
    <text evidence="2">The sequence shown here is derived from an EMBL/GenBank/DDBJ whole genome shotgun (WGS) entry which is preliminary data.</text>
</comment>
<dbReference type="Proteomes" id="UP000019194">
    <property type="component" value="Unassembled WGS sequence"/>
</dbReference>
<reference evidence="2 3" key="1">
    <citation type="submission" date="2013-10" db="EMBL/GenBank/DDBJ databases">
        <title>Antibiotic resistance diversity of beta-lactamase producers in the General Hospital Vienna.</title>
        <authorList>
            <person name="Barisic I."/>
            <person name="Mitteregger D."/>
            <person name="Hirschl A.M."/>
            <person name="Noehammer C."/>
            <person name="Wiesinger-Mayr H."/>
        </authorList>
    </citation>
    <scope>NUCLEOTIDE SEQUENCE [LARGE SCALE GENOMIC DNA]</scope>
    <source>
        <strain evidence="2 3">ISC11</strain>
    </source>
</reference>
<name>A0A7G2ISX8_CITFR</name>
<proteinExistence type="predicted"/>
<keyword evidence="1" id="KW-0812">Transmembrane</keyword>
<evidence type="ECO:0000256" key="1">
    <source>
        <dbReference type="SAM" id="Phobius"/>
    </source>
</evidence>
<evidence type="ECO:0000313" key="3">
    <source>
        <dbReference type="Proteomes" id="UP000019194"/>
    </source>
</evidence>
<dbReference type="AlphaFoldDB" id="A0A7G2ISX8"/>
<sequence>MQSLTLFHVATGNLNDEGEIKEKRMYKKRALLSLLLLSASVSVFAANMESKKRPVSQV</sequence>
<dbReference type="EMBL" id="CBWP010000062">
    <property type="protein sequence ID" value="CDL39852.1"/>
    <property type="molecule type" value="Genomic_DNA"/>
</dbReference>